<dbReference type="CDD" id="cd00431">
    <property type="entry name" value="cysteine_hydrolases"/>
    <property type="match status" value="1"/>
</dbReference>
<proteinExistence type="predicted"/>
<comment type="caution">
    <text evidence="3">The sequence shown here is derived from an EMBL/GenBank/DDBJ whole genome shotgun (WGS) entry which is preliminary data.</text>
</comment>
<dbReference type="RefSeq" id="WP_241793571.1">
    <property type="nucleotide sequence ID" value="NZ_JALBUU010000049.1"/>
</dbReference>
<dbReference type="Gene3D" id="3.40.50.850">
    <property type="entry name" value="Isochorismatase-like"/>
    <property type="match status" value="1"/>
</dbReference>
<dbReference type="SUPFAM" id="SSF52499">
    <property type="entry name" value="Isochorismatase-like hydrolases"/>
    <property type="match status" value="1"/>
</dbReference>
<feature type="domain" description="Isochorismatase-like" evidence="2">
    <location>
        <begin position="34"/>
        <end position="220"/>
    </location>
</feature>
<dbReference type="Pfam" id="PF00857">
    <property type="entry name" value="Isochorismatase"/>
    <property type="match status" value="1"/>
</dbReference>
<dbReference type="PANTHER" id="PTHR43540:SF6">
    <property type="entry name" value="ISOCHORISMATASE-LIKE DOMAIN-CONTAINING PROTEIN"/>
    <property type="match status" value="1"/>
</dbReference>
<dbReference type="InterPro" id="IPR000868">
    <property type="entry name" value="Isochorismatase-like_dom"/>
</dbReference>
<protein>
    <submittedName>
        <fullName evidence="3">Cysteine hydrolase</fullName>
    </submittedName>
</protein>
<accession>A0ABS9WAC7</accession>
<dbReference type="InterPro" id="IPR050272">
    <property type="entry name" value="Isochorismatase-like_hydrls"/>
</dbReference>
<dbReference type="PANTHER" id="PTHR43540">
    <property type="entry name" value="PEROXYUREIDOACRYLATE/UREIDOACRYLATE AMIDOHYDROLASE-RELATED"/>
    <property type="match status" value="1"/>
</dbReference>
<evidence type="ECO:0000259" key="2">
    <source>
        <dbReference type="Pfam" id="PF00857"/>
    </source>
</evidence>
<gene>
    <name evidence="3" type="ORF">MON41_18710</name>
</gene>
<reference evidence="3 4" key="1">
    <citation type="submission" date="2022-03" db="EMBL/GenBank/DDBJ databases">
        <title>Complete genome analysis of Roseomonas KG 17.1 : a prolific producer of plant growth promoters.</title>
        <authorList>
            <person name="Saadouli I."/>
            <person name="Najjari A."/>
            <person name="Mosbah A."/>
            <person name="Ouzari H.I."/>
        </authorList>
    </citation>
    <scope>NUCLEOTIDE SEQUENCE [LARGE SCALE GENOMIC DNA]</scope>
    <source>
        <strain evidence="3 4">KG17-1</strain>
    </source>
</reference>
<sequence length="235" mass="25817">TTVVTATSKAVRSYTTSRDATTPHPFADLDPKRTALIVIDMQNGYMREDVGHSAVKMAAEIVPTLNRLAASVRQAGGGVFWVQNATTEESRREWSVLEEQASPERRAARIRSVSPGTEGHEFWSGLDIRPQDKIVPKYRYSAFIDGASDLEIQLRAEGYDTLLITGTLTNVCCEFSARDAMMLNFRTIMVSDGNVAMTDEEHAASLISFYLAFGDVMTSKEVESSLARGRLQGAA</sequence>
<feature type="non-terminal residue" evidence="3">
    <location>
        <position position="1"/>
    </location>
</feature>
<evidence type="ECO:0000313" key="3">
    <source>
        <dbReference type="EMBL" id="MCI0755715.1"/>
    </source>
</evidence>
<evidence type="ECO:0000256" key="1">
    <source>
        <dbReference type="ARBA" id="ARBA00022801"/>
    </source>
</evidence>
<dbReference type="EMBL" id="JALBUU010000049">
    <property type="protein sequence ID" value="MCI0755715.1"/>
    <property type="molecule type" value="Genomic_DNA"/>
</dbReference>
<name>A0ABS9WAC7_9PROT</name>
<dbReference type="Proteomes" id="UP001201985">
    <property type="component" value="Unassembled WGS sequence"/>
</dbReference>
<dbReference type="InterPro" id="IPR036380">
    <property type="entry name" value="Isochorismatase-like_sf"/>
</dbReference>
<evidence type="ECO:0000313" key="4">
    <source>
        <dbReference type="Proteomes" id="UP001201985"/>
    </source>
</evidence>
<dbReference type="GO" id="GO:0016787">
    <property type="term" value="F:hydrolase activity"/>
    <property type="evidence" value="ECO:0007669"/>
    <property type="project" value="UniProtKB-KW"/>
</dbReference>
<keyword evidence="1 3" id="KW-0378">Hydrolase</keyword>
<keyword evidence="4" id="KW-1185">Reference proteome</keyword>
<organism evidence="3 4">
    <name type="scientific">Teichococcus vastitatis</name>
    <dbReference type="NCBI Taxonomy" id="2307076"/>
    <lineage>
        <taxon>Bacteria</taxon>
        <taxon>Pseudomonadati</taxon>
        <taxon>Pseudomonadota</taxon>
        <taxon>Alphaproteobacteria</taxon>
        <taxon>Acetobacterales</taxon>
        <taxon>Roseomonadaceae</taxon>
        <taxon>Roseomonas</taxon>
    </lineage>
</organism>